<evidence type="ECO:0000313" key="2">
    <source>
        <dbReference type="EMBL" id="MBC2769448.1"/>
    </source>
</evidence>
<dbReference type="RefSeq" id="WP_185779178.1">
    <property type="nucleotide sequence ID" value="NZ_JACJUU010000003.1"/>
</dbReference>
<dbReference type="PROSITE" id="PS50112">
    <property type="entry name" value="PAS"/>
    <property type="match status" value="1"/>
</dbReference>
<reference evidence="2 3" key="1">
    <citation type="submission" date="2020-08" db="EMBL/GenBank/DDBJ databases">
        <title>Paraeoetvoesia sp. YC-7-48 draft genome sequence.</title>
        <authorList>
            <person name="Yao L."/>
        </authorList>
    </citation>
    <scope>NUCLEOTIDE SEQUENCE [LARGE SCALE GENOMIC DNA]</scope>
    <source>
        <strain evidence="3">YC-7-48</strain>
    </source>
</reference>
<dbReference type="EMBL" id="JACJUU010000003">
    <property type="protein sequence ID" value="MBC2769448.1"/>
    <property type="molecule type" value="Genomic_DNA"/>
</dbReference>
<proteinExistence type="predicted"/>
<dbReference type="SUPFAM" id="SSF55785">
    <property type="entry name" value="PYP-like sensor domain (PAS domain)"/>
    <property type="match status" value="1"/>
</dbReference>
<evidence type="ECO:0000313" key="3">
    <source>
        <dbReference type="Proteomes" id="UP000545386"/>
    </source>
</evidence>
<name>A0A842HPB3_9BURK</name>
<sequence length="91" mass="9998">MQGLDNVLDVNTPVAVVVVDANGVVQHINRWMTDWSGHAPDAVAGTPFELLYPEVLAQGWPFGSATRRAQVVLHWPGFVLVQGARLTRRQP</sequence>
<dbReference type="Proteomes" id="UP000545386">
    <property type="component" value="Unassembled WGS sequence"/>
</dbReference>
<dbReference type="AlphaFoldDB" id="A0A842HPB3"/>
<dbReference type="Gene3D" id="3.30.450.20">
    <property type="entry name" value="PAS domain"/>
    <property type="match status" value="1"/>
</dbReference>
<comment type="caution">
    <text evidence="2">The sequence shown here is derived from an EMBL/GenBank/DDBJ whole genome shotgun (WGS) entry which is preliminary data.</text>
</comment>
<gene>
    <name evidence="2" type="ORF">GTU67_05890</name>
</gene>
<dbReference type="Pfam" id="PF08448">
    <property type="entry name" value="PAS_4"/>
    <property type="match status" value="1"/>
</dbReference>
<evidence type="ECO:0000259" key="1">
    <source>
        <dbReference type="PROSITE" id="PS50112"/>
    </source>
</evidence>
<feature type="domain" description="PAS" evidence="1">
    <location>
        <begin position="1"/>
        <end position="54"/>
    </location>
</feature>
<accession>A0A842HPB3</accession>
<dbReference type="InterPro" id="IPR013656">
    <property type="entry name" value="PAS_4"/>
</dbReference>
<dbReference type="InterPro" id="IPR000014">
    <property type="entry name" value="PAS"/>
</dbReference>
<dbReference type="InterPro" id="IPR035965">
    <property type="entry name" value="PAS-like_dom_sf"/>
</dbReference>
<keyword evidence="3" id="KW-1185">Reference proteome</keyword>
<organism evidence="2 3">
    <name type="scientific">Pusillimonas minor</name>
    <dbReference type="NCBI Taxonomy" id="2697024"/>
    <lineage>
        <taxon>Bacteria</taxon>
        <taxon>Pseudomonadati</taxon>
        <taxon>Pseudomonadota</taxon>
        <taxon>Betaproteobacteria</taxon>
        <taxon>Burkholderiales</taxon>
        <taxon>Alcaligenaceae</taxon>
        <taxon>Pusillimonas</taxon>
    </lineage>
</organism>
<protein>
    <submittedName>
        <fullName evidence="2">PAS domain-containing protein</fullName>
    </submittedName>
</protein>